<dbReference type="Proteomes" id="UP000229757">
    <property type="component" value="Chromosome"/>
</dbReference>
<gene>
    <name evidence="2" type="ORF">REIFOR_01486</name>
</gene>
<organism evidence="2 3">
    <name type="scientific">Reinekea forsetii</name>
    <dbReference type="NCBI Taxonomy" id="1336806"/>
    <lineage>
        <taxon>Bacteria</taxon>
        <taxon>Pseudomonadati</taxon>
        <taxon>Pseudomonadota</taxon>
        <taxon>Gammaproteobacteria</taxon>
        <taxon>Oceanospirillales</taxon>
        <taxon>Saccharospirillaceae</taxon>
        <taxon>Reinekea</taxon>
    </lineage>
</organism>
<dbReference type="PROSITE" id="PS50994">
    <property type="entry name" value="INTEGRASE"/>
    <property type="match status" value="1"/>
</dbReference>
<dbReference type="Gene3D" id="3.30.420.10">
    <property type="entry name" value="Ribonuclease H-like superfamily/Ribonuclease H"/>
    <property type="match status" value="1"/>
</dbReference>
<protein>
    <submittedName>
        <fullName evidence="2">Insertion element uncharacterized 39.2 kDa protein</fullName>
    </submittedName>
</protein>
<dbReference type="InterPro" id="IPR036397">
    <property type="entry name" value="RNaseH_sf"/>
</dbReference>
<reference evidence="2 3" key="1">
    <citation type="journal article" date="2017" name="Environ. Microbiol.">
        <title>Genomic and physiological analyses of 'Reinekea forsetii' reveal a versatile opportunistic lifestyle during spring algae blooms.</title>
        <authorList>
            <person name="Avci B."/>
            <person name="Hahnke R.L."/>
            <person name="Chafee M."/>
            <person name="Fischer T."/>
            <person name="Gruber-Vodicka H."/>
            <person name="Tegetmeyer H.E."/>
            <person name="Harder J."/>
            <person name="Fuchs B.M."/>
            <person name="Amann R.I."/>
            <person name="Teeling H."/>
        </authorList>
    </citation>
    <scope>NUCLEOTIDE SEQUENCE [LARGE SCALE GENOMIC DNA]</scope>
    <source>
        <strain evidence="2 3">Hel1_31_D35</strain>
    </source>
</reference>
<dbReference type="InterPro" id="IPR001584">
    <property type="entry name" value="Integrase_cat-core"/>
</dbReference>
<sequence>MFLRNSKGFHWNHMRAHRIYHDLELNLRIKPGKRIKRDKPEPLSVPSAINHAWSMDFMSDSLKDGRSVRTFNVIDDFNQEYLTIDVDFSLPTQRVIRSWERNIEWRGKPSALRCDNGPE</sequence>
<evidence type="ECO:0000313" key="3">
    <source>
        <dbReference type="Proteomes" id="UP000229757"/>
    </source>
</evidence>
<dbReference type="PANTHER" id="PTHR47515:SF2">
    <property type="entry name" value="INTEGRASE CORE DOMAIN PROTEIN"/>
    <property type="match status" value="1"/>
</dbReference>
<evidence type="ECO:0000259" key="1">
    <source>
        <dbReference type="PROSITE" id="PS50994"/>
    </source>
</evidence>
<dbReference type="AlphaFoldDB" id="A0A2K8KPU6"/>
<dbReference type="SUPFAM" id="SSF53098">
    <property type="entry name" value="Ribonuclease H-like"/>
    <property type="match status" value="1"/>
</dbReference>
<name>A0A2K8KPU6_9GAMM</name>
<keyword evidence="3" id="KW-1185">Reference proteome</keyword>
<accession>A0A2K8KPU6</accession>
<feature type="domain" description="Integrase catalytic" evidence="1">
    <location>
        <begin position="42"/>
        <end position="119"/>
    </location>
</feature>
<dbReference type="PANTHER" id="PTHR47515">
    <property type="entry name" value="LOW CALCIUM RESPONSE LOCUS PROTEIN T"/>
    <property type="match status" value="1"/>
</dbReference>
<dbReference type="Pfam" id="PF00665">
    <property type="entry name" value="rve"/>
    <property type="match status" value="1"/>
</dbReference>
<dbReference type="EMBL" id="CP011797">
    <property type="protein sequence ID" value="ATX76632.1"/>
    <property type="molecule type" value="Genomic_DNA"/>
</dbReference>
<dbReference type="GO" id="GO:0015074">
    <property type="term" value="P:DNA integration"/>
    <property type="evidence" value="ECO:0007669"/>
    <property type="project" value="InterPro"/>
</dbReference>
<dbReference type="InterPro" id="IPR012337">
    <property type="entry name" value="RNaseH-like_sf"/>
</dbReference>
<evidence type="ECO:0000313" key="2">
    <source>
        <dbReference type="EMBL" id="ATX76632.1"/>
    </source>
</evidence>
<dbReference type="KEGG" id="rfo:REIFOR_01486"/>
<proteinExistence type="predicted"/>
<dbReference type="GO" id="GO:0003676">
    <property type="term" value="F:nucleic acid binding"/>
    <property type="evidence" value="ECO:0007669"/>
    <property type="project" value="InterPro"/>
</dbReference>